<evidence type="ECO:0000313" key="2">
    <source>
        <dbReference type="Proteomes" id="UP000189670"/>
    </source>
</evidence>
<gene>
    <name evidence="1" type="ORF">OMM_09852</name>
</gene>
<reference evidence="2" key="1">
    <citation type="submission" date="2012-11" db="EMBL/GenBank/DDBJ databases">
        <authorList>
            <person name="Lucero-Rivera Y.E."/>
            <person name="Tovar-Ramirez D."/>
        </authorList>
    </citation>
    <scope>NUCLEOTIDE SEQUENCE [LARGE SCALE GENOMIC DNA]</scope>
    <source>
        <strain evidence="2">Araruama</strain>
    </source>
</reference>
<protein>
    <submittedName>
        <fullName evidence="1">Uncharacterized protein</fullName>
    </submittedName>
</protein>
<accession>A0A1V1P2X9</accession>
<proteinExistence type="predicted"/>
<dbReference type="Proteomes" id="UP000189670">
    <property type="component" value="Unassembled WGS sequence"/>
</dbReference>
<organism evidence="1 2">
    <name type="scientific">Candidatus Magnetoglobus multicellularis str. Araruama</name>
    <dbReference type="NCBI Taxonomy" id="890399"/>
    <lineage>
        <taxon>Bacteria</taxon>
        <taxon>Pseudomonadati</taxon>
        <taxon>Thermodesulfobacteriota</taxon>
        <taxon>Desulfobacteria</taxon>
        <taxon>Desulfobacterales</taxon>
        <taxon>Desulfobacteraceae</taxon>
        <taxon>Candidatus Magnetoglobus</taxon>
    </lineage>
</organism>
<dbReference type="EMBL" id="ATBP01000724">
    <property type="protein sequence ID" value="ETR69153.1"/>
    <property type="molecule type" value="Genomic_DNA"/>
</dbReference>
<evidence type="ECO:0000313" key="1">
    <source>
        <dbReference type="EMBL" id="ETR69153.1"/>
    </source>
</evidence>
<name>A0A1V1P2X9_9BACT</name>
<dbReference type="AlphaFoldDB" id="A0A1V1P2X9"/>
<sequence>MNKLTKHIKVSPPYYALKNVQLLKNNTAYFSAEIPVEYPAGNECGSITAAEIGRHLAILGSCSLSQSNPIKEKHYYIANKATLNCLCKEKVISKNSEFIGEAKTLSINKKKVLPYLF</sequence>
<comment type="caution">
    <text evidence="1">The sequence shown here is derived from an EMBL/GenBank/DDBJ whole genome shotgun (WGS) entry which is preliminary data.</text>
</comment>